<dbReference type="InterPro" id="IPR007202">
    <property type="entry name" value="4Fe-4S_dom"/>
</dbReference>
<comment type="caution">
    <text evidence="7">The sequence shown here is derived from an EMBL/GenBank/DDBJ whole genome shotgun (WGS) entry which is preliminary data.</text>
</comment>
<dbReference type="PROSITE" id="PS51656">
    <property type="entry name" value="4FE4S"/>
    <property type="match status" value="1"/>
</dbReference>
<accession>A0A9D2NXN7</accession>
<keyword evidence="3" id="KW-0408">Iron</keyword>
<feature type="domain" description="4Fe-4S ferredoxin-type" evidence="5">
    <location>
        <begin position="8"/>
        <end position="37"/>
    </location>
</feature>
<dbReference type="Gene3D" id="3.30.70.20">
    <property type="match status" value="1"/>
</dbReference>
<evidence type="ECO:0000259" key="5">
    <source>
        <dbReference type="PROSITE" id="PS51379"/>
    </source>
</evidence>
<dbReference type="InterPro" id="IPR009016">
    <property type="entry name" value="Fe_hydrogenase"/>
</dbReference>
<dbReference type="Gene3D" id="3.40.950.10">
    <property type="entry name" value="Fe-only Hydrogenase (Larger Subunit), Chain L, domain 3"/>
    <property type="match status" value="1"/>
</dbReference>
<dbReference type="Proteomes" id="UP000823894">
    <property type="component" value="Unassembled WGS sequence"/>
</dbReference>
<dbReference type="Gene3D" id="1.10.15.40">
    <property type="entry name" value="Electron transport complex subunit B, putative Fe-S cluster"/>
    <property type="match status" value="1"/>
</dbReference>
<dbReference type="InterPro" id="IPR004108">
    <property type="entry name" value="Fe_hydrogenase_lsu_C"/>
</dbReference>
<evidence type="ECO:0000256" key="1">
    <source>
        <dbReference type="ARBA" id="ARBA00022485"/>
    </source>
</evidence>
<evidence type="ECO:0000256" key="2">
    <source>
        <dbReference type="ARBA" id="ARBA00022723"/>
    </source>
</evidence>
<dbReference type="Pfam" id="PF04060">
    <property type="entry name" value="FeS"/>
    <property type="match status" value="1"/>
</dbReference>
<dbReference type="SUPFAM" id="SSF53920">
    <property type="entry name" value="Fe-only hydrogenase"/>
    <property type="match status" value="1"/>
</dbReference>
<name>A0A9D2NXN7_9FIRM</name>
<dbReference type="PANTHER" id="PTHR43560:SF1">
    <property type="entry name" value="ION-TRANSLOCATING OXIDOREDUCTASE COMPLEX SUBUNIT B"/>
    <property type="match status" value="1"/>
</dbReference>
<dbReference type="EMBL" id="DWWK01000153">
    <property type="protein sequence ID" value="HJC39323.1"/>
    <property type="molecule type" value="Genomic_DNA"/>
</dbReference>
<sequence length="469" mass="51294">MNTYKFVRSVQLRESACQGCINCIKYCPTQAIRVHNGKAHIIDKFCIDCGRCIHYCPHHAKIPAYDPLSVINNFKYTVALPAPSLYAQYNNLSSVDIVLNALLKLGFDDVYEVSAAAELVSEASREYIKDHMDEAPFISSACPSVIRLIRVKFPALISRLLPIKAPVEVAAEIARARAMKKTGLKPEDIGIIFISPCPSKVSYAKAPLGIEKSNIDNVVAIKDVYPLLLPHMKHDDSQLTPISSSGRIGIGWSNAGGEAGGLLVENYLAADGIVNILRVLEELEDEKIHGLTFIELTACSGGCVGGTLTVENAYIAAAKTKRLSKYQPVSKNHLADNPEVENMYWADNVEYEPVFRLGNTFRESLQMMSTVEELTARFPGLDCGSCGAPTCQTLAEDIVRGDAAPNDCIYVLRSNIADLSHKIEHLTDGKGSGQPLTEEEDRLLHRYIHELTTELASFGVPGKSGKKGD</sequence>
<feature type="domain" description="4Fe-4S" evidence="6">
    <location>
        <begin position="366"/>
        <end position="425"/>
    </location>
</feature>
<protein>
    <submittedName>
        <fullName evidence="7">Ferredoxin</fullName>
    </submittedName>
</protein>
<keyword evidence="4" id="KW-0411">Iron-sulfur</keyword>
<dbReference type="GO" id="GO:0046872">
    <property type="term" value="F:metal ion binding"/>
    <property type="evidence" value="ECO:0007669"/>
    <property type="project" value="UniProtKB-KW"/>
</dbReference>
<dbReference type="SUPFAM" id="SSF54862">
    <property type="entry name" value="4Fe-4S ferredoxins"/>
    <property type="match status" value="1"/>
</dbReference>
<dbReference type="InterPro" id="IPR017896">
    <property type="entry name" value="4Fe4S_Fe-S-bd"/>
</dbReference>
<dbReference type="Pfam" id="PF02906">
    <property type="entry name" value="Fe_hyd_lg_C"/>
    <property type="match status" value="2"/>
</dbReference>
<evidence type="ECO:0000256" key="4">
    <source>
        <dbReference type="ARBA" id="ARBA00023014"/>
    </source>
</evidence>
<dbReference type="GO" id="GO:0051539">
    <property type="term" value="F:4 iron, 4 sulfur cluster binding"/>
    <property type="evidence" value="ECO:0007669"/>
    <property type="project" value="UniProtKB-KW"/>
</dbReference>
<dbReference type="InterPro" id="IPR017900">
    <property type="entry name" value="4Fe4S_Fe_S_CS"/>
</dbReference>
<keyword evidence="1" id="KW-0004">4Fe-4S</keyword>
<gene>
    <name evidence="7" type="ORF">H9757_09730</name>
</gene>
<evidence type="ECO:0000313" key="8">
    <source>
        <dbReference type="Proteomes" id="UP000823894"/>
    </source>
</evidence>
<reference evidence="7" key="1">
    <citation type="journal article" date="2021" name="PeerJ">
        <title>Extensive microbial diversity within the chicken gut microbiome revealed by metagenomics and culture.</title>
        <authorList>
            <person name="Gilroy R."/>
            <person name="Ravi A."/>
            <person name="Getino M."/>
            <person name="Pursley I."/>
            <person name="Horton D.L."/>
            <person name="Alikhan N.F."/>
            <person name="Baker D."/>
            <person name="Gharbi K."/>
            <person name="Hall N."/>
            <person name="Watson M."/>
            <person name="Adriaenssens E.M."/>
            <person name="Foster-Nyarko E."/>
            <person name="Jarju S."/>
            <person name="Secka A."/>
            <person name="Antonio M."/>
            <person name="Oren A."/>
            <person name="Chaudhuri R.R."/>
            <person name="La Ragione R."/>
            <person name="Hildebrand F."/>
            <person name="Pallen M.J."/>
        </authorList>
    </citation>
    <scope>NUCLEOTIDE SEQUENCE</scope>
    <source>
        <strain evidence="7">ChiGjej1B1-1692</strain>
    </source>
</reference>
<evidence type="ECO:0000256" key="3">
    <source>
        <dbReference type="ARBA" id="ARBA00023004"/>
    </source>
</evidence>
<dbReference type="PANTHER" id="PTHR43560">
    <property type="entry name" value="ION-TRANSLOCATING OXIDOREDUCTASE COMPLEX SUBUNIT B"/>
    <property type="match status" value="1"/>
</dbReference>
<dbReference type="PROSITE" id="PS00198">
    <property type="entry name" value="4FE4S_FER_1"/>
    <property type="match status" value="1"/>
</dbReference>
<keyword evidence="2" id="KW-0479">Metal-binding</keyword>
<proteinExistence type="predicted"/>
<dbReference type="PROSITE" id="PS51379">
    <property type="entry name" value="4FE4S_FER_2"/>
    <property type="match status" value="2"/>
</dbReference>
<reference evidence="7" key="2">
    <citation type="submission" date="2021-04" db="EMBL/GenBank/DDBJ databases">
        <authorList>
            <person name="Gilroy R."/>
        </authorList>
    </citation>
    <scope>NUCLEOTIDE SEQUENCE</scope>
    <source>
        <strain evidence="7">ChiGjej1B1-1692</strain>
    </source>
</reference>
<evidence type="ECO:0000259" key="6">
    <source>
        <dbReference type="PROSITE" id="PS51656"/>
    </source>
</evidence>
<dbReference type="InterPro" id="IPR050395">
    <property type="entry name" value="4Fe4S_Ferredoxin_RnfB"/>
</dbReference>
<dbReference type="Pfam" id="PF13237">
    <property type="entry name" value="Fer4_10"/>
    <property type="match status" value="1"/>
</dbReference>
<dbReference type="AlphaFoldDB" id="A0A9D2NXN7"/>
<organism evidence="7 8">
    <name type="scientific">Candidatus Mediterraneibacter faecigallinarum</name>
    <dbReference type="NCBI Taxonomy" id="2838669"/>
    <lineage>
        <taxon>Bacteria</taxon>
        <taxon>Bacillati</taxon>
        <taxon>Bacillota</taxon>
        <taxon>Clostridia</taxon>
        <taxon>Lachnospirales</taxon>
        <taxon>Lachnospiraceae</taxon>
        <taxon>Mediterraneibacter</taxon>
    </lineage>
</organism>
<evidence type="ECO:0000313" key="7">
    <source>
        <dbReference type="EMBL" id="HJC39323.1"/>
    </source>
</evidence>
<feature type="domain" description="4Fe-4S ferredoxin-type" evidence="5">
    <location>
        <begin position="38"/>
        <end position="66"/>
    </location>
</feature>